<dbReference type="InterPro" id="IPR036179">
    <property type="entry name" value="Ig-like_dom_sf"/>
</dbReference>
<evidence type="ECO:0000313" key="6">
    <source>
        <dbReference type="Proteomes" id="UP000823561"/>
    </source>
</evidence>
<keyword evidence="2" id="KW-1133">Transmembrane helix</keyword>
<dbReference type="InterPro" id="IPR011161">
    <property type="entry name" value="MHC_I-like_Ag-recog"/>
</dbReference>
<dbReference type="AlphaFoldDB" id="A0AAV6HDC0"/>
<dbReference type="SUPFAM" id="SSF54452">
    <property type="entry name" value="MHC antigen-recognition domain"/>
    <property type="match status" value="1"/>
</dbReference>
<reference evidence="5" key="1">
    <citation type="submission" date="2020-10" db="EMBL/GenBank/DDBJ databases">
        <title>Chromosome-scale genome assembly of the Allis shad, Alosa alosa.</title>
        <authorList>
            <person name="Margot Z."/>
            <person name="Christophe K."/>
            <person name="Cabau C."/>
            <person name="Louis A."/>
            <person name="Berthelot C."/>
            <person name="Parey E."/>
            <person name="Roest Crollius H."/>
            <person name="Montfort J."/>
            <person name="Robinson-Rechavi M."/>
            <person name="Bucao C."/>
            <person name="Bouchez O."/>
            <person name="Gislard M."/>
            <person name="Lluch J."/>
            <person name="Milhes M."/>
            <person name="Lampietro C."/>
            <person name="Lopez Roques C."/>
            <person name="Donnadieu C."/>
            <person name="Braasch I."/>
            <person name="Desvignes T."/>
            <person name="Postlethwait J."/>
            <person name="Bobe J."/>
            <person name="Guiguen Y."/>
        </authorList>
    </citation>
    <scope>NUCLEOTIDE SEQUENCE</scope>
    <source>
        <strain evidence="5">M-15738</strain>
        <tissue evidence="5">Blood</tissue>
    </source>
</reference>
<name>A0AAV6HDC0_9TELE</name>
<dbReference type="InterPro" id="IPR050208">
    <property type="entry name" value="MHC_class-I_related"/>
</dbReference>
<evidence type="ECO:0000256" key="3">
    <source>
        <dbReference type="SAM" id="SignalP"/>
    </source>
</evidence>
<keyword evidence="2" id="KW-0812">Transmembrane</keyword>
<dbReference type="Gene3D" id="3.30.500.10">
    <property type="entry name" value="MHC class I-like antigen recognition-like"/>
    <property type="match status" value="1"/>
</dbReference>
<dbReference type="EMBL" id="JADWDJ010000003">
    <property type="protein sequence ID" value="KAG5283851.1"/>
    <property type="molecule type" value="Genomic_DNA"/>
</dbReference>
<dbReference type="GO" id="GO:0009897">
    <property type="term" value="C:external side of plasma membrane"/>
    <property type="evidence" value="ECO:0007669"/>
    <property type="project" value="TreeGrafter"/>
</dbReference>
<dbReference type="GO" id="GO:0005615">
    <property type="term" value="C:extracellular space"/>
    <property type="evidence" value="ECO:0007669"/>
    <property type="project" value="TreeGrafter"/>
</dbReference>
<dbReference type="InterPro" id="IPR037055">
    <property type="entry name" value="MHC_I-like_Ag-recog_sf"/>
</dbReference>
<accession>A0AAV6HDC0</accession>
<evidence type="ECO:0000313" key="5">
    <source>
        <dbReference type="EMBL" id="KAG5283851.1"/>
    </source>
</evidence>
<evidence type="ECO:0000259" key="4">
    <source>
        <dbReference type="Pfam" id="PF00129"/>
    </source>
</evidence>
<comment type="caution">
    <text evidence="5">The sequence shown here is derived from an EMBL/GenBank/DDBJ whole genome shotgun (WGS) entry which is preliminary data.</text>
</comment>
<keyword evidence="2" id="KW-0472">Membrane</keyword>
<evidence type="ECO:0000256" key="2">
    <source>
        <dbReference type="SAM" id="Phobius"/>
    </source>
</evidence>
<protein>
    <recommendedName>
        <fullName evidence="4">MHC class I-like antigen recognition-like domain-containing protein</fullName>
    </recommendedName>
</protein>
<dbReference type="GO" id="GO:0006955">
    <property type="term" value="P:immune response"/>
    <property type="evidence" value="ECO:0007669"/>
    <property type="project" value="TreeGrafter"/>
</dbReference>
<feature type="signal peptide" evidence="3">
    <location>
        <begin position="1"/>
        <end position="19"/>
    </location>
</feature>
<proteinExistence type="predicted"/>
<dbReference type="Proteomes" id="UP000823561">
    <property type="component" value="Chromosome 3"/>
</dbReference>
<dbReference type="InterPro" id="IPR011162">
    <property type="entry name" value="MHC_I/II-like_Ag-recog"/>
</dbReference>
<dbReference type="PANTHER" id="PTHR16675">
    <property type="entry name" value="MHC CLASS I-RELATED"/>
    <property type="match status" value="1"/>
</dbReference>
<gene>
    <name evidence="5" type="ORF">AALO_G00046840</name>
</gene>
<dbReference type="SUPFAM" id="SSF48726">
    <property type="entry name" value="Immunoglobulin"/>
    <property type="match status" value="1"/>
</dbReference>
<feature type="domain" description="MHC class I-like antigen recognition-like" evidence="4">
    <location>
        <begin position="36"/>
        <end position="181"/>
    </location>
</feature>
<sequence length="355" mass="40358">MDKQWILLCLMICTPLSAGLDPHSLEFQYVVYWDRTDQLLFRQTTLLDGEVVFRCESPALRDEPGPDWVAQTLSSTDLTERDTYCKDQYYEHMDMWREINDMITQTADILQRSRGCTINSSGVFPFDKWVVNGKDFLTFAPRTLKWTALSFLAKPVAEEWNRKSFRNHIYGEFGQKECVKTHNMLTQRRDAWIHQRDRKNMKVCVFAKSITGSIRTALLCQVTDRDLSGLRIQLTEDGLPLECGLQLTGPLPHGDGTFQIQLQVEAIVNRTKPYRCEIKSGAVNISVPWDGHLLQDQASISPVILAVVCGSCFLLFIISLCYIQLHWKGNAGFKKVTLTDDSHSASSSDSSSLSC</sequence>
<keyword evidence="3" id="KW-0732">Signal</keyword>
<dbReference type="Pfam" id="PF00129">
    <property type="entry name" value="MHC_I"/>
    <property type="match status" value="1"/>
</dbReference>
<feature type="transmembrane region" description="Helical" evidence="2">
    <location>
        <begin position="303"/>
        <end position="325"/>
    </location>
</feature>
<keyword evidence="1" id="KW-0325">Glycoprotein</keyword>
<feature type="chain" id="PRO_5043327697" description="MHC class I-like antigen recognition-like domain-containing protein" evidence="3">
    <location>
        <begin position="20"/>
        <end position="355"/>
    </location>
</feature>
<organism evidence="5 6">
    <name type="scientific">Alosa alosa</name>
    <name type="common">allis shad</name>
    <dbReference type="NCBI Taxonomy" id="278164"/>
    <lineage>
        <taxon>Eukaryota</taxon>
        <taxon>Metazoa</taxon>
        <taxon>Chordata</taxon>
        <taxon>Craniata</taxon>
        <taxon>Vertebrata</taxon>
        <taxon>Euteleostomi</taxon>
        <taxon>Actinopterygii</taxon>
        <taxon>Neopterygii</taxon>
        <taxon>Teleostei</taxon>
        <taxon>Clupei</taxon>
        <taxon>Clupeiformes</taxon>
        <taxon>Clupeoidei</taxon>
        <taxon>Clupeidae</taxon>
        <taxon>Alosa</taxon>
    </lineage>
</organism>
<evidence type="ECO:0000256" key="1">
    <source>
        <dbReference type="ARBA" id="ARBA00023180"/>
    </source>
</evidence>
<dbReference type="PANTHER" id="PTHR16675:SF235">
    <property type="entry name" value="SHKT DOMAIN-CONTAINING PROTEIN"/>
    <property type="match status" value="1"/>
</dbReference>
<keyword evidence="6" id="KW-1185">Reference proteome</keyword>